<dbReference type="GeneID" id="59330722"/>
<evidence type="ECO:0000313" key="2">
    <source>
        <dbReference type="EMBL" id="KAF6221453.1"/>
    </source>
</evidence>
<feature type="compositionally biased region" description="Low complexity" evidence="1">
    <location>
        <begin position="317"/>
        <end position="344"/>
    </location>
</feature>
<comment type="caution">
    <text evidence="2">The sequence shown here is derived from an EMBL/GenBank/DDBJ whole genome shotgun (WGS) entry which is preliminary data.</text>
</comment>
<dbReference type="Proteomes" id="UP000593566">
    <property type="component" value="Unassembled WGS sequence"/>
</dbReference>
<name>A0A8H6CDM0_9LECA</name>
<sequence length="566" mass="62075">MLAAETAHGQNLTCRTHIDSQQLISQVYCAFCPVAHTMNYIASAFTSRPISAKSLKSGVSTPSVFEETALDEGRQDSSLETQATSIADSDIASKRRRASSRTRTKTAFRLCHPPPVRIHKQRLHIRPRVLLQLQKLSKASRPTPVFEVLPSVVFAPRLARRFPRTFKGKAGLGVDDLVIVSSENYEAQERHSHDVDDLFDDKWDKREIIAAICQPSKDDYPYGQGETEICLNHGPSWTASQRKNGSYEFASTDDCGNQTLARWVPKQAKSDRTASISSVSEEKKFNFSILNPKSRRHAVIATLDCHTIEVSDQYSHPSTSLSSQASSTPTTSSSSLSEEPQTPSIRSSLPARDPIEVDDALRTLITITGIWVALREGFSPNFKYGQTTQGLPISPNLALGHKHRSLSLNANHFNSNQLAIPKSPSHSLSSAKGTRTGLQHTVSNSTVPLSSYPPFTPPQRSVSAGTAFMQRLSTRKSSTPKIIQLSPVGDLEGSDTEKDARRANGSPLPRSSMSSREGRDVSLEQGIGGLGLDFGDGISQPTKRAARRSSSRIRKMFGRSPKERDV</sequence>
<evidence type="ECO:0000256" key="1">
    <source>
        <dbReference type="SAM" id="MobiDB-lite"/>
    </source>
</evidence>
<evidence type="ECO:0000313" key="3">
    <source>
        <dbReference type="Proteomes" id="UP000593566"/>
    </source>
</evidence>
<dbReference type="RefSeq" id="XP_037150888.1">
    <property type="nucleotide sequence ID" value="XM_037293235.1"/>
</dbReference>
<dbReference type="EMBL" id="JACCJB010000014">
    <property type="protein sequence ID" value="KAF6221453.1"/>
    <property type="molecule type" value="Genomic_DNA"/>
</dbReference>
<proteinExistence type="predicted"/>
<feature type="region of interest" description="Disordered" evidence="1">
    <location>
        <begin position="417"/>
        <end position="566"/>
    </location>
</feature>
<accession>A0A8H6CDM0</accession>
<gene>
    <name evidence="2" type="ORF">HO133_002309</name>
</gene>
<feature type="compositionally biased region" description="Polar residues" evidence="1">
    <location>
        <begin position="471"/>
        <end position="481"/>
    </location>
</feature>
<dbReference type="AlphaFoldDB" id="A0A8H6CDM0"/>
<organism evidence="2 3">
    <name type="scientific">Letharia lupina</name>
    <dbReference type="NCBI Taxonomy" id="560253"/>
    <lineage>
        <taxon>Eukaryota</taxon>
        <taxon>Fungi</taxon>
        <taxon>Dikarya</taxon>
        <taxon>Ascomycota</taxon>
        <taxon>Pezizomycotina</taxon>
        <taxon>Lecanoromycetes</taxon>
        <taxon>OSLEUM clade</taxon>
        <taxon>Lecanoromycetidae</taxon>
        <taxon>Lecanorales</taxon>
        <taxon>Lecanorineae</taxon>
        <taxon>Parmeliaceae</taxon>
        <taxon>Letharia</taxon>
    </lineage>
</organism>
<protein>
    <submittedName>
        <fullName evidence="2">Uncharacterized protein</fullName>
    </submittedName>
</protein>
<feature type="compositionally biased region" description="Polar residues" evidence="1">
    <location>
        <begin position="417"/>
        <end position="449"/>
    </location>
</feature>
<reference evidence="2 3" key="1">
    <citation type="journal article" date="2020" name="Genomics">
        <title>Complete, high-quality genomes from long-read metagenomic sequencing of two wolf lichen thalli reveals enigmatic genome architecture.</title>
        <authorList>
            <person name="McKenzie S.K."/>
            <person name="Walston R.F."/>
            <person name="Allen J.L."/>
        </authorList>
    </citation>
    <scope>NUCLEOTIDE SEQUENCE [LARGE SCALE GENOMIC DNA]</scope>
    <source>
        <strain evidence="2">WasteWater1</strain>
    </source>
</reference>
<feature type="region of interest" description="Disordered" evidence="1">
    <location>
        <begin position="314"/>
        <end position="351"/>
    </location>
</feature>
<feature type="compositionally biased region" description="Basic residues" evidence="1">
    <location>
        <begin position="544"/>
        <end position="557"/>
    </location>
</feature>
<keyword evidence="3" id="KW-1185">Reference proteome</keyword>